<organism evidence="1 2">
    <name type="scientific">Lactobacillus porci</name>
    <dbReference type="NCBI Taxonomy" id="2012477"/>
    <lineage>
        <taxon>Bacteria</taxon>
        <taxon>Bacillati</taxon>
        <taxon>Bacillota</taxon>
        <taxon>Bacilli</taxon>
        <taxon>Lactobacillales</taxon>
        <taxon>Lactobacillaceae</taxon>
        <taxon>Lactobacillus</taxon>
    </lineage>
</organism>
<protein>
    <submittedName>
        <fullName evidence="1">Uncharacterized protein</fullName>
    </submittedName>
</protein>
<name>A0A6A8ME72_9LACO</name>
<accession>A0A6A8ME72</accession>
<sequence length="66" mass="8008">MGRHPEIDLLFHEGESQDLAEKLRRPQDLLFLRKWDDKMNPSFDFSKMMNWLCLFQASLPWLKNSR</sequence>
<gene>
    <name evidence="1" type="ORF">FYJ62_05340</name>
</gene>
<dbReference type="EMBL" id="VUMX01000011">
    <property type="protein sequence ID" value="MST87073.1"/>
    <property type="molecule type" value="Genomic_DNA"/>
</dbReference>
<dbReference type="Proteomes" id="UP000438120">
    <property type="component" value="Unassembled WGS sequence"/>
</dbReference>
<comment type="caution">
    <text evidence="1">The sequence shown here is derived from an EMBL/GenBank/DDBJ whole genome shotgun (WGS) entry which is preliminary data.</text>
</comment>
<keyword evidence="2" id="KW-1185">Reference proteome</keyword>
<evidence type="ECO:0000313" key="2">
    <source>
        <dbReference type="Proteomes" id="UP000438120"/>
    </source>
</evidence>
<proteinExistence type="predicted"/>
<evidence type="ECO:0000313" key="1">
    <source>
        <dbReference type="EMBL" id="MST87073.1"/>
    </source>
</evidence>
<dbReference type="AlphaFoldDB" id="A0A6A8ME72"/>
<reference evidence="1 2" key="1">
    <citation type="submission" date="2019-08" db="EMBL/GenBank/DDBJ databases">
        <title>In-depth cultivation of the pig gut microbiome towards novel bacterial diversity and tailored functional studies.</title>
        <authorList>
            <person name="Wylensek D."/>
            <person name="Hitch T.C.A."/>
            <person name="Clavel T."/>
        </authorList>
    </citation>
    <scope>NUCLEOTIDE SEQUENCE [LARGE SCALE GENOMIC DNA]</scope>
    <source>
        <strain evidence="1 2">Bifido-178-WT-2B</strain>
    </source>
</reference>